<keyword evidence="2" id="KW-0732">Signal</keyword>
<dbReference type="PROSITE" id="PS51257">
    <property type="entry name" value="PROKAR_LIPOPROTEIN"/>
    <property type="match status" value="1"/>
</dbReference>
<dbReference type="RefSeq" id="WP_377532900.1">
    <property type="nucleotide sequence ID" value="NZ_JBHTLD010000386.1"/>
</dbReference>
<reference evidence="5" key="1">
    <citation type="journal article" date="2019" name="Int. J. Syst. Evol. Microbiol.">
        <title>The Global Catalogue of Microorganisms (GCM) 10K type strain sequencing project: providing services to taxonomists for standard genome sequencing and annotation.</title>
        <authorList>
            <consortium name="The Broad Institute Genomics Platform"/>
            <consortium name="The Broad Institute Genome Sequencing Center for Infectious Disease"/>
            <person name="Wu L."/>
            <person name="Ma J."/>
        </authorList>
    </citation>
    <scope>NUCLEOTIDE SEQUENCE [LARGE SCALE GENOMIC DNA]</scope>
    <source>
        <strain evidence="5">JCM 31319</strain>
    </source>
</reference>
<evidence type="ECO:0000313" key="5">
    <source>
        <dbReference type="Proteomes" id="UP001597094"/>
    </source>
</evidence>
<feature type="chain" id="PRO_5047344265" evidence="2">
    <location>
        <begin position="21"/>
        <end position="275"/>
    </location>
</feature>
<dbReference type="PANTHER" id="PTHR31988:SF19">
    <property type="entry name" value="9-O-ACETYL-N-ACETYLNEURAMINIC ACID DEACETYLASE-RELATED"/>
    <property type="match status" value="1"/>
</dbReference>
<proteinExistence type="predicted"/>
<sequence length="275" mass="30814">MKKSSLLLPLVMLFSACMFFSCSTESSPPTNTVDVHLIMGQSNSIGRAYAMELPKDLQKPLDSCYIYNPETQRFEVMQAGVNTQSVKGMFGPVVKAAQLLSEHKQQKVYFVVTGYGNTQLYHSGSDEEKDWHPESKELTQQALTTIDQARKKLEAEGKTAVFKSITWWQGERDAMNTSKAMLYEANETAFFYSLSSIPYLHDTKRVVYKLFPQTQILPYVAVVNEAKVKRGASDANTLAVIETSKYELNSQDKLHASAKGMIQAGTDLFHAIKNL</sequence>
<comment type="caution">
    <text evidence="4">The sequence shown here is derived from an EMBL/GenBank/DDBJ whole genome shotgun (WGS) entry which is preliminary data.</text>
</comment>
<keyword evidence="5" id="KW-1185">Reference proteome</keyword>
<evidence type="ECO:0000313" key="4">
    <source>
        <dbReference type="EMBL" id="MFD1188787.1"/>
    </source>
</evidence>
<dbReference type="InterPro" id="IPR052940">
    <property type="entry name" value="Carb_Esterase_6"/>
</dbReference>
<dbReference type="InterPro" id="IPR005181">
    <property type="entry name" value="SASA"/>
</dbReference>
<dbReference type="Gene3D" id="3.40.50.1110">
    <property type="entry name" value="SGNH hydrolase"/>
    <property type="match status" value="1"/>
</dbReference>
<feature type="signal peptide" evidence="2">
    <location>
        <begin position="1"/>
        <end position="20"/>
    </location>
</feature>
<keyword evidence="1" id="KW-0378">Hydrolase</keyword>
<protein>
    <submittedName>
        <fullName evidence="4">Sialate O-acetylesterase</fullName>
    </submittedName>
</protein>
<dbReference type="InterPro" id="IPR036514">
    <property type="entry name" value="SGNH_hydro_sf"/>
</dbReference>
<dbReference type="SUPFAM" id="SSF52266">
    <property type="entry name" value="SGNH hydrolase"/>
    <property type="match status" value="1"/>
</dbReference>
<evidence type="ECO:0000256" key="2">
    <source>
        <dbReference type="SAM" id="SignalP"/>
    </source>
</evidence>
<accession>A0ABW3SXT5</accession>
<feature type="domain" description="Sialate O-acetylesterase" evidence="3">
    <location>
        <begin position="33"/>
        <end position="272"/>
    </location>
</feature>
<dbReference type="Proteomes" id="UP001597094">
    <property type="component" value="Unassembled WGS sequence"/>
</dbReference>
<dbReference type="EMBL" id="JBHTLD010000386">
    <property type="protein sequence ID" value="MFD1188787.1"/>
    <property type="molecule type" value="Genomic_DNA"/>
</dbReference>
<name>A0ABW3SXT5_9BACT</name>
<evidence type="ECO:0000259" key="3">
    <source>
        <dbReference type="Pfam" id="PF03629"/>
    </source>
</evidence>
<dbReference type="PANTHER" id="PTHR31988">
    <property type="entry name" value="ESTERASE, PUTATIVE (DUF303)-RELATED"/>
    <property type="match status" value="1"/>
</dbReference>
<gene>
    <name evidence="4" type="ORF">ACFQ2O_21440</name>
</gene>
<evidence type="ECO:0000256" key="1">
    <source>
        <dbReference type="ARBA" id="ARBA00022801"/>
    </source>
</evidence>
<dbReference type="Pfam" id="PF03629">
    <property type="entry name" value="SASA"/>
    <property type="match status" value="1"/>
</dbReference>
<organism evidence="4 5">
    <name type="scientific">Pontibacter rugosus</name>
    <dbReference type="NCBI Taxonomy" id="1745966"/>
    <lineage>
        <taxon>Bacteria</taxon>
        <taxon>Pseudomonadati</taxon>
        <taxon>Bacteroidota</taxon>
        <taxon>Cytophagia</taxon>
        <taxon>Cytophagales</taxon>
        <taxon>Hymenobacteraceae</taxon>
        <taxon>Pontibacter</taxon>
    </lineage>
</organism>